<dbReference type="InterPro" id="IPR012337">
    <property type="entry name" value="RNaseH-like_sf"/>
</dbReference>
<accession>A0A371HMS2</accession>
<gene>
    <name evidence="1" type="ORF">CR513_12243</name>
</gene>
<dbReference type="PANTHER" id="PTHR47481">
    <property type="match status" value="1"/>
</dbReference>
<name>A0A371HMS2_MUCPR</name>
<proteinExistence type="predicted"/>
<dbReference type="Proteomes" id="UP000257109">
    <property type="component" value="Unassembled WGS sequence"/>
</dbReference>
<organism evidence="1 2">
    <name type="scientific">Mucuna pruriens</name>
    <name type="common">Velvet bean</name>
    <name type="synonym">Dolichos pruriens</name>
    <dbReference type="NCBI Taxonomy" id="157652"/>
    <lineage>
        <taxon>Eukaryota</taxon>
        <taxon>Viridiplantae</taxon>
        <taxon>Streptophyta</taxon>
        <taxon>Embryophyta</taxon>
        <taxon>Tracheophyta</taxon>
        <taxon>Spermatophyta</taxon>
        <taxon>Magnoliopsida</taxon>
        <taxon>eudicotyledons</taxon>
        <taxon>Gunneridae</taxon>
        <taxon>Pentapetalae</taxon>
        <taxon>rosids</taxon>
        <taxon>fabids</taxon>
        <taxon>Fabales</taxon>
        <taxon>Fabaceae</taxon>
        <taxon>Papilionoideae</taxon>
        <taxon>50 kb inversion clade</taxon>
        <taxon>NPAAA clade</taxon>
        <taxon>indigoferoid/millettioid clade</taxon>
        <taxon>Phaseoleae</taxon>
        <taxon>Mucuna</taxon>
    </lineage>
</organism>
<feature type="non-terminal residue" evidence="1">
    <location>
        <position position="381"/>
    </location>
</feature>
<evidence type="ECO:0000313" key="1">
    <source>
        <dbReference type="EMBL" id="RDY04096.1"/>
    </source>
</evidence>
<sequence>LFVKGKKLWGHIDGSDPAPKEKENLGKWEILDACVMTWIISSVEPHIILNLRPYKTYGNVELFKKDNTARRFQLEHEIANYTQGSLYIEEYYSSFQTLRGEYSDIVQADIPIEVLSTVIQVYGGTLEPIPSLEVCLSEVQEERIITQADMEHKATASHPINYQCYSCKRFGHITKDYSQNFVTTANSEDTLFLPVPYNASVGNSVSSSQPCYFDSGAPNHITNTTAFLSNVWKYDGTQKIHTADGNSLPTKAVGDISPSLTNVLCLLNQVSGKIITKQPKIGRLFPIQLSSSTCSLSHPNSYVLGTLLKSGSLGNKDSCSLNVFFDCITCKLGKKLNFLHIYLRFDSSGEYMSNEFQIFLQDKGIISRYSCPSTPQQIRVT</sequence>
<reference evidence="1" key="1">
    <citation type="submission" date="2018-05" db="EMBL/GenBank/DDBJ databases">
        <title>Draft genome of Mucuna pruriens seed.</title>
        <authorList>
            <person name="Nnadi N.E."/>
            <person name="Vos R."/>
            <person name="Hasami M.H."/>
            <person name="Devisetty U.K."/>
            <person name="Aguiy J.C."/>
        </authorList>
    </citation>
    <scope>NUCLEOTIDE SEQUENCE [LARGE SCALE GENOMIC DNA]</scope>
    <source>
        <strain evidence="1">JCA_2017</strain>
    </source>
</reference>
<dbReference type="OrthoDB" id="1706811at2759"/>
<evidence type="ECO:0008006" key="3">
    <source>
        <dbReference type="Google" id="ProtNLM"/>
    </source>
</evidence>
<dbReference type="EMBL" id="QJKJ01002154">
    <property type="protein sequence ID" value="RDY04096.1"/>
    <property type="molecule type" value="Genomic_DNA"/>
</dbReference>
<feature type="non-terminal residue" evidence="1">
    <location>
        <position position="1"/>
    </location>
</feature>
<dbReference type="AlphaFoldDB" id="A0A371HMS2"/>
<evidence type="ECO:0000313" key="2">
    <source>
        <dbReference type="Proteomes" id="UP000257109"/>
    </source>
</evidence>
<dbReference type="PANTHER" id="PTHR47481:SF14">
    <property type="entry name" value="RETROTRANSPOSON COPIA-LIKE N-TERMINAL DOMAIN-CONTAINING PROTEIN"/>
    <property type="match status" value="1"/>
</dbReference>
<dbReference type="SUPFAM" id="SSF53098">
    <property type="entry name" value="Ribonuclease H-like"/>
    <property type="match status" value="1"/>
</dbReference>
<protein>
    <recommendedName>
        <fullName evidence="3">Integrase catalytic domain-containing protein</fullName>
    </recommendedName>
</protein>
<comment type="caution">
    <text evidence="1">The sequence shown here is derived from an EMBL/GenBank/DDBJ whole genome shotgun (WGS) entry which is preliminary data.</text>
</comment>
<keyword evidence="2" id="KW-1185">Reference proteome</keyword>